<protein>
    <recommendedName>
        <fullName evidence="3">Haloacid dehalogenase</fullName>
    </recommendedName>
</protein>
<dbReference type="Gene3D" id="3.40.50.1000">
    <property type="entry name" value="HAD superfamily/HAD-like"/>
    <property type="match status" value="1"/>
</dbReference>
<reference evidence="1 2" key="1">
    <citation type="submission" date="2016-10" db="EMBL/GenBank/DDBJ databases">
        <title>Draft genome sequences of four alkaliphilic bacteria belonging to the Anaerobacillus genus.</title>
        <authorList>
            <person name="Bassil N.M."/>
            <person name="Lloyd J.R."/>
        </authorList>
    </citation>
    <scope>NUCLEOTIDE SEQUENCE [LARGE SCALE GENOMIC DNA]</scope>
    <source>
        <strain evidence="1 2">DSM 22531</strain>
    </source>
</reference>
<proteinExistence type="predicted"/>
<dbReference type="PROSITE" id="PS01229">
    <property type="entry name" value="COF_2"/>
    <property type="match status" value="1"/>
</dbReference>
<evidence type="ECO:0000313" key="1">
    <source>
        <dbReference type="EMBL" id="OIJ21682.1"/>
    </source>
</evidence>
<dbReference type="Proteomes" id="UP000180057">
    <property type="component" value="Unassembled WGS sequence"/>
</dbReference>
<dbReference type="STRING" id="472963.BKP45_02880"/>
<dbReference type="AlphaFoldDB" id="A0A1S2MA83"/>
<gene>
    <name evidence="1" type="ORF">BKP45_02880</name>
</gene>
<dbReference type="RefSeq" id="WP_071388271.1">
    <property type="nucleotide sequence ID" value="NZ_MLQS01000001.1"/>
</dbReference>
<dbReference type="Gene3D" id="3.30.1240.10">
    <property type="match status" value="1"/>
</dbReference>
<evidence type="ECO:0008006" key="3">
    <source>
        <dbReference type="Google" id="ProtNLM"/>
    </source>
</evidence>
<dbReference type="Pfam" id="PF08282">
    <property type="entry name" value="Hydrolase_3"/>
    <property type="match status" value="1"/>
</dbReference>
<dbReference type="GO" id="GO:0005829">
    <property type="term" value="C:cytosol"/>
    <property type="evidence" value="ECO:0007669"/>
    <property type="project" value="TreeGrafter"/>
</dbReference>
<dbReference type="PANTHER" id="PTHR10000:SF8">
    <property type="entry name" value="HAD SUPERFAMILY HYDROLASE-LIKE, TYPE 3"/>
    <property type="match status" value="1"/>
</dbReference>
<sequence>MSSSLQKKPVILDEEKFHRLTADEPCNVIIHTEEGIYCKERSRDVNQWIQEGRKQPKYVGDLRHANYGDVLKYSVITGKANHSLSMLFTNEAELINWENGFEIVACGVSKWSAIKTLIRAYGIRKDEIVTIGDGPNDISMLNHAGMGVAMGNAASNVKAAANLVIGDHEEDALAKFIEVYLIHSYFSMELA</sequence>
<dbReference type="InterPro" id="IPR023214">
    <property type="entry name" value="HAD_sf"/>
</dbReference>
<dbReference type="EMBL" id="MLQS01000001">
    <property type="protein sequence ID" value="OIJ21682.1"/>
    <property type="molecule type" value="Genomic_DNA"/>
</dbReference>
<dbReference type="SUPFAM" id="SSF56784">
    <property type="entry name" value="HAD-like"/>
    <property type="match status" value="1"/>
</dbReference>
<dbReference type="PANTHER" id="PTHR10000">
    <property type="entry name" value="PHOSPHOSERINE PHOSPHATASE"/>
    <property type="match status" value="1"/>
</dbReference>
<accession>A0A1S2MA83</accession>
<dbReference type="GO" id="GO:0000287">
    <property type="term" value="F:magnesium ion binding"/>
    <property type="evidence" value="ECO:0007669"/>
    <property type="project" value="TreeGrafter"/>
</dbReference>
<dbReference type="InterPro" id="IPR036412">
    <property type="entry name" value="HAD-like_sf"/>
</dbReference>
<comment type="caution">
    <text evidence="1">The sequence shown here is derived from an EMBL/GenBank/DDBJ whole genome shotgun (WGS) entry which is preliminary data.</text>
</comment>
<keyword evidence="2" id="KW-1185">Reference proteome</keyword>
<dbReference type="GO" id="GO:0016791">
    <property type="term" value="F:phosphatase activity"/>
    <property type="evidence" value="ECO:0007669"/>
    <property type="project" value="TreeGrafter"/>
</dbReference>
<name>A0A1S2MA83_9BACI</name>
<evidence type="ECO:0000313" key="2">
    <source>
        <dbReference type="Proteomes" id="UP000180057"/>
    </source>
</evidence>
<organism evidence="1 2">
    <name type="scientific">Anaerobacillus alkalidiazotrophicus</name>
    <dbReference type="NCBI Taxonomy" id="472963"/>
    <lineage>
        <taxon>Bacteria</taxon>
        <taxon>Bacillati</taxon>
        <taxon>Bacillota</taxon>
        <taxon>Bacilli</taxon>
        <taxon>Bacillales</taxon>
        <taxon>Bacillaceae</taxon>
        <taxon>Anaerobacillus</taxon>
    </lineage>
</organism>